<proteinExistence type="predicted"/>
<keyword evidence="2" id="KW-1185">Reference proteome</keyword>
<gene>
    <name evidence="1" type="ordered locus">FraEuI1c_1293</name>
</gene>
<protein>
    <submittedName>
        <fullName evidence="1">Uncharacterized protein</fullName>
    </submittedName>
</protein>
<organism evidence="1 2">
    <name type="scientific">Pseudofrankia inefficax (strain DSM 45817 / CECT 9037 / DDB 130130 / EuI1c)</name>
    <name type="common">Frankia inefficax</name>
    <dbReference type="NCBI Taxonomy" id="298654"/>
    <lineage>
        <taxon>Bacteria</taxon>
        <taxon>Bacillati</taxon>
        <taxon>Actinomycetota</taxon>
        <taxon>Actinomycetes</taxon>
        <taxon>Frankiales</taxon>
        <taxon>Frankiaceae</taxon>
        <taxon>Pseudofrankia</taxon>
    </lineage>
</organism>
<dbReference type="KEGG" id="fri:FraEuI1c_1293"/>
<reference evidence="1 2" key="1">
    <citation type="submission" date="2010-10" db="EMBL/GenBank/DDBJ databases">
        <title>Complete sequence of Frankia sp. EuI1c.</title>
        <authorList>
            <consortium name="US DOE Joint Genome Institute"/>
            <person name="Lucas S."/>
            <person name="Copeland A."/>
            <person name="Lapidus A."/>
            <person name="Cheng J.-F."/>
            <person name="Bruce D."/>
            <person name="Goodwin L."/>
            <person name="Pitluck S."/>
            <person name="Chertkov O."/>
            <person name="Detter J.C."/>
            <person name="Han C."/>
            <person name="Tapia R."/>
            <person name="Land M."/>
            <person name="Hauser L."/>
            <person name="Jeffries C."/>
            <person name="Kyrpides N."/>
            <person name="Ivanova N."/>
            <person name="Mikhailova N."/>
            <person name="Beauchemin N."/>
            <person name="Sen A."/>
            <person name="Sur S.A."/>
            <person name="Gtari M."/>
            <person name="Wall L."/>
            <person name="Tisa L."/>
            <person name="Woyke T."/>
        </authorList>
    </citation>
    <scope>NUCLEOTIDE SEQUENCE [LARGE SCALE GENOMIC DNA]</scope>
    <source>
        <strain evidence="2">DSM 45817 / CECT 9037 / EuI1c</strain>
    </source>
</reference>
<accession>E3J3M6</accession>
<dbReference type="InParanoid" id="E3J3M6"/>
<sequence length="62" mass="6391">MPAAAPQGGVWLCVVTLQPRARSGAATTGLINGFMFTGPLPLRCVRDTQRSKAPLVQTGAPG</sequence>
<dbReference type="HOGENOM" id="CLU_2897644_0_0_11"/>
<evidence type="ECO:0000313" key="2">
    <source>
        <dbReference type="Proteomes" id="UP000002484"/>
    </source>
</evidence>
<name>E3J3M6_PSEI1</name>
<dbReference type="EMBL" id="CP002299">
    <property type="protein sequence ID" value="ADP79363.1"/>
    <property type="molecule type" value="Genomic_DNA"/>
</dbReference>
<dbReference type="AlphaFoldDB" id="E3J3M6"/>
<dbReference type="Proteomes" id="UP000002484">
    <property type="component" value="Chromosome"/>
</dbReference>
<evidence type="ECO:0000313" key="1">
    <source>
        <dbReference type="EMBL" id="ADP79363.1"/>
    </source>
</evidence>